<dbReference type="PRINTS" id="PR00727">
    <property type="entry name" value="LEADERPTASE"/>
</dbReference>
<evidence type="ECO:0000313" key="5">
    <source>
        <dbReference type="EMBL" id="SEC24892.1"/>
    </source>
</evidence>
<dbReference type="AlphaFoldDB" id="A0A1H4QZ44"/>
<evidence type="ECO:0000313" key="6">
    <source>
        <dbReference type="Proteomes" id="UP000183208"/>
    </source>
</evidence>
<reference evidence="5 6" key="1">
    <citation type="submission" date="2016-10" db="EMBL/GenBank/DDBJ databases">
        <authorList>
            <person name="de Groot N.N."/>
        </authorList>
    </citation>
    <scope>NUCLEOTIDE SEQUENCE [LARGE SCALE GENOMIC DNA]</scope>
    <source>
        <strain evidence="5 6">GAS522</strain>
    </source>
</reference>
<feature type="signal peptide" evidence="3">
    <location>
        <begin position="1"/>
        <end position="25"/>
    </location>
</feature>
<accession>A0A1H4QZ44</accession>
<feature type="domain" description="Peptidase S26" evidence="4">
    <location>
        <begin position="9"/>
        <end position="166"/>
    </location>
</feature>
<sequence length="170" mass="18659">MKNCLKTWTAMLAGAAALFAPTVLETTPLYVWNASDSVPIGLYRLRSADNLFVTELVAVQPPEPLAIFLDLNGYLPAGVPLLKRVLALPGQTVCRSGLTVSVDAIEMGEARDRDGRGRPLPKWQGCRVVGEGEFFVMNWQSVNSLDGRYFGFLPTSAVIGRAFPVWTWED</sequence>
<dbReference type="Gene3D" id="2.10.109.10">
    <property type="entry name" value="Umud Fragment, subunit A"/>
    <property type="match status" value="1"/>
</dbReference>
<dbReference type="Pfam" id="PF10502">
    <property type="entry name" value="Peptidase_S26"/>
    <property type="match status" value="1"/>
</dbReference>
<dbReference type="CDD" id="cd06530">
    <property type="entry name" value="S26_SPase_I"/>
    <property type="match status" value="1"/>
</dbReference>
<dbReference type="GO" id="GO:0016020">
    <property type="term" value="C:membrane"/>
    <property type="evidence" value="ECO:0007669"/>
    <property type="project" value="InterPro"/>
</dbReference>
<protein>
    <recommendedName>
        <fullName evidence="1">Signal peptidase I</fullName>
    </recommendedName>
    <alternativeName>
        <fullName evidence="2">Leader peptidase I</fullName>
    </alternativeName>
</protein>
<dbReference type="Proteomes" id="UP000183208">
    <property type="component" value="Unassembled WGS sequence"/>
</dbReference>
<dbReference type="InterPro" id="IPR019533">
    <property type="entry name" value="Peptidase_S26"/>
</dbReference>
<evidence type="ECO:0000256" key="2">
    <source>
        <dbReference type="ARBA" id="ARBA00029906"/>
    </source>
</evidence>
<gene>
    <name evidence="5" type="ORF">SAMN05444171_0985</name>
</gene>
<dbReference type="SUPFAM" id="SSF51306">
    <property type="entry name" value="LexA/Signal peptidase"/>
    <property type="match status" value="1"/>
</dbReference>
<dbReference type="GO" id="GO:0004252">
    <property type="term" value="F:serine-type endopeptidase activity"/>
    <property type="evidence" value="ECO:0007669"/>
    <property type="project" value="InterPro"/>
</dbReference>
<dbReference type="GO" id="GO:0006465">
    <property type="term" value="P:signal peptide processing"/>
    <property type="evidence" value="ECO:0007669"/>
    <property type="project" value="InterPro"/>
</dbReference>
<dbReference type="InterPro" id="IPR000223">
    <property type="entry name" value="Pept_S26A_signal_pept_1"/>
</dbReference>
<name>A0A1H4QZ44_9BRAD</name>
<dbReference type="OrthoDB" id="5360818at2"/>
<evidence type="ECO:0000256" key="1">
    <source>
        <dbReference type="ARBA" id="ARBA00019232"/>
    </source>
</evidence>
<evidence type="ECO:0000259" key="4">
    <source>
        <dbReference type="Pfam" id="PF10502"/>
    </source>
</evidence>
<dbReference type="EMBL" id="FNTI01000001">
    <property type="protein sequence ID" value="SEC24892.1"/>
    <property type="molecule type" value="Genomic_DNA"/>
</dbReference>
<keyword evidence="3" id="KW-0732">Signal</keyword>
<feature type="chain" id="PRO_5010339973" description="Signal peptidase I" evidence="3">
    <location>
        <begin position="26"/>
        <end position="170"/>
    </location>
</feature>
<proteinExistence type="predicted"/>
<organism evidence="5 6">
    <name type="scientific">Bradyrhizobium lablabi</name>
    <dbReference type="NCBI Taxonomy" id="722472"/>
    <lineage>
        <taxon>Bacteria</taxon>
        <taxon>Pseudomonadati</taxon>
        <taxon>Pseudomonadota</taxon>
        <taxon>Alphaproteobacteria</taxon>
        <taxon>Hyphomicrobiales</taxon>
        <taxon>Nitrobacteraceae</taxon>
        <taxon>Bradyrhizobium</taxon>
    </lineage>
</organism>
<dbReference type="InterPro" id="IPR036286">
    <property type="entry name" value="LexA/Signal_pep-like_sf"/>
</dbReference>
<evidence type="ECO:0000256" key="3">
    <source>
        <dbReference type="SAM" id="SignalP"/>
    </source>
</evidence>